<dbReference type="AlphaFoldDB" id="A0A8H2XXM0"/>
<accession>A0A8H2XXM0</accession>
<name>A0A8H2XXM0_9AGAM</name>
<comment type="caution">
    <text evidence="1">The sequence shown here is derived from an EMBL/GenBank/DDBJ whole genome shotgun (WGS) entry which is preliminary data.</text>
</comment>
<evidence type="ECO:0000313" key="1">
    <source>
        <dbReference type="EMBL" id="CAE6437238.1"/>
    </source>
</evidence>
<protein>
    <submittedName>
        <fullName evidence="1">Uncharacterized protein</fullName>
    </submittedName>
</protein>
<proteinExistence type="predicted"/>
<organism evidence="1 2">
    <name type="scientific">Rhizoctonia solani</name>
    <dbReference type="NCBI Taxonomy" id="456999"/>
    <lineage>
        <taxon>Eukaryota</taxon>
        <taxon>Fungi</taxon>
        <taxon>Dikarya</taxon>
        <taxon>Basidiomycota</taxon>
        <taxon>Agaricomycotina</taxon>
        <taxon>Agaricomycetes</taxon>
        <taxon>Cantharellales</taxon>
        <taxon>Ceratobasidiaceae</taxon>
        <taxon>Rhizoctonia</taxon>
    </lineage>
</organism>
<reference evidence="1" key="1">
    <citation type="submission" date="2021-01" db="EMBL/GenBank/DDBJ databases">
        <authorList>
            <person name="Kaushik A."/>
        </authorList>
    </citation>
    <scope>NUCLEOTIDE SEQUENCE</scope>
    <source>
        <strain evidence="1">AG2-2IIIB</strain>
    </source>
</reference>
<gene>
    <name evidence="1" type="ORF">RDB_LOCUS71245</name>
</gene>
<dbReference type="EMBL" id="CAJMWT010002249">
    <property type="protein sequence ID" value="CAE6437238.1"/>
    <property type="molecule type" value="Genomic_DNA"/>
</dbReference>
<evidence type="ECO:0000313" key="2">
    <source>
        <dbReference type="Proteomes" id="UP000663843"/>
    </source>
</evidence>
<dbReference type="Proteomes" id="UP000663843">
    <property type="component" value="Unassembled WGS sequence"/>
</dbReference>
<sequence length="149" mass="17295">MNSTRGQFAYRYEAMYYLKYLSGGAQLSKFGQKLADSIPRDQSIFQKWVRDRARMLEEVKASLEKEQCPDGCVQDIAVGYELLYACGWSVVPWEYGWSYVIDLDNLIFTIRKFVHLRLDNMPPTSLSLEDWWKGSVEVPPQCTVSTFNL</sequence>